<dbReference type="Gene3D" id="3.40.50.2300">
    <property type="match status" value="1"/>
</dbReference>
<dbReference type="InterPro" id="IPR001789">
    <property type="entry name" value="Sig_transdc_resp-reg_receiver"/>
</dbReference>
<dbReference type="PROSITE" id="PS50110">
    <property type="entry name" value="RESPONSE_REGULATORY"/>
    <property type="match status" value="1"/>
</dbReference>
<dbReference type="SMART" id="SM00448">
    <property type="entry name" value="REC"/>
    <property type="match status" value="1"/>
</dbReference>
<accession>C5BNE8</accession>
<evidence type="ECO:0000313" key="10">
    <source>
        <dbReference type="EMBL" id="ACR12103.1"/>
    </source>
</evidence>
<evidence type="ECO:0000256" key="5">
    <source>
        <dbReference type="ARBA" id="ARBA00023163"/>
    </source>
</evidence>
<protein>
    <submittedName>
        <fullName evidence="10">Response regulator receiver domain protein</fullName>
    </submittedName>
</protein>
<dbReference type="GO" id="GO:0032993">
    <property type="term" value="C:protein-DNA complex"/>
    <property type="evidence" value="ECO:0007669"/>
    <property type="project" value="TreeGrafter"/>
</dbReference>
<proteinExistence type="predicted"/>
<dbReference type="InterPro" id="IPR011006">
    <property type="entry name" value="CheY-like_superfamily"/>
</dbReference>
<dbReference type="GeneID" id="58410349"/>
<evidence type="ECO:0000256" key="1">
    <source>
        <dbReference type="ARBA" id="ARBA00022553"/>
    </source>
</evidence>
<evidence type="ECO:0000313" key="11">
    <source>
        <dbReference type="Proteomes" id="UP000009080"/>
    </source>
</evidence>
<sequence>MIVLLVEDNRDLAASVLDYLELQDFDCDYAERGDHALELCRDNTYDAMILDIMMPGIDGLSLCKTLREHGNNAPVIMLTARDTLDDKLAGFDAGADDYLVKPFDLPELAARLRAITKRKVSSGSSLKVADLEVNLDNHQVTRQGKLIDLSPACWKLLVALIQASPRVLSRFELENVLWKDSPPDSEALKSHLYTLRKLVDKPFENPLIHTLRGVGVALRDNT</sequence>
<keyword evidence="2" id="KW-0902">Two-component regulatory system</keyword>
<dbReference type="HOGENOM" id="CLU_000445_30_1_6"/>
<name>C5BNE8_TERTT</name>
<keyword evidence="5" id="KW-0804">Transcription</keyword>
<dbReference type="InterPro" id="IPR001867">
    <property type="entry name" value="OmpR/PhoB-type_DNA-bd"/>
</dbReference>
<dbReference type="SMART" id="SM00862">
    <property type="entry name" value="Trans_reg_C"/>
    <property type="match status" value="1"/>
</dbReference>
<feature type="DNA-binding region" description="OmpR/PhoB-type" evidence="7">
    <location>
        <begin position="123"/>
        <end position="220"/>
    </location>
</feature>
<feature type="modified residue" description="4-aspartylphosphate" evidence="6">
    <location>
        <position position="51"/>
    </location>
</feature>
<evidence type="ECO:0000256" key="7">
    <source>
        <dbReference type="PROSITE-ProRule" id="PRU01091"/>
    </source>
</evidence>
<gene>
    <name evidence="10" type="ordered locus">TERTU_2939</name>
</gene>
<dbReference type="GO" id="GO:0005829">
    <property type="term" value="C:cytosol"/>
    <property type="evidence" value="ECO:0007669"/>
    <property type="project" value="TreeGrafter"/>
</dbReference>
<dbReference type="AlphaFoldDB" id="C5BNE8"/>
<dbReference type="InterPro" id="IPR039420">
    <property type="entry name" value="WalR-like"/>
</dbReference>
<dbReference type="CDD" id="cd00383">
    <property type="entry name" value="trans_reg_C"/>
    <property type="match status" value="1"/>
</dbReference>
<dbReference type="SUPFAM" id="SSF46894">
    <property type="entry name" value="C-terminal effector domain of the bipartite response regulators"/>
    <property type="match status" value="1"/>
</dbReference>
<keyword evidence="1 6" id="KW-0597">Phosphoprotein</keyword>
<dbReference type="GO" id="GO:0006355">
    <property type="term" value="P:regulation of DNA-templated transcription"/>
    <property type="evidence" value="ECO:0007669"/>
    <property type="project" value="InterPro"/>
</dbReference>
<keyword evidence="4 7" id="KW-0238">DNA-binding</keyword>
<organism evidence="10 11">
    <name type="scientific">Teredinibacter turnerae (strain ATCC 39867 / T7901)</name>
    <dbReference type="NCBI Taxonomy" id="377629"/>
    <lineage>
        <taxon>Bacteria</taxon>
        <taxon>Pseudomonadati</taxon>
        <taxon>Pseudomonadota</taxon>
        <taxon>Gammaproteobacteria</taxon>
        <taxon>Cellvibrionales</taxon>
        <taxon>Cellvibrionaceae</taxon>
        <taxon>Teredinibacter</taxon>
    </lineage>
</organism>
<dbReference type="STRING" id="377629.TERTU_2939"/>
<dbReference type="EMBL" id="CP001614">
    <property type="protein sequence ID" value="ACR12103.1"/>
    <property type="molecule type" value="Genomic_DNA"/>
</dbReference>
<dbReference type="Pfam" id="PF00486">
    <property type="entry name" value="Trans_reg_C"/>
    <property type="match status" value="1"/>
</dbReference>
<dbReference type="CDD" id="cd17574">
    <property type="entry name" value="REC_OmpR"/>
    <property type="match status" value="1"/>
</dbReference>
<evidence type="ECO:0000259" key="8">
    <source>
        <dbReference type="PROSITE" id="PS50110"/>
    </source>
</evidence>
<dbReference type="GO" id="GO:0000976">
    <property type="term" value="F:transcription cis-regulatory region binding"/>
    <property type="evidence" value="ECO:0007669"/>
    <property type="project" value="TreeGrafter"/>
</dbReference>
<dbReference type="Gene3D" id="1.10.10.10">
    <property type="entry name" value="Winged helix-like DNA-binding domain superfamily/Winged helix DNA-binding domain"/>
    <property type="match status" value="1"/>
</dbReference>
<evidence type="ECO:0000256" key="2">
    <source>
        <dbReference type="ARBA" id="ARBA00023012"/>
    </source>
</evidence>
<dbReference type="Pfam" id="PF00072">
    <property type="entry name" value="Response_reg"/>
    <property type="match status" value="1"/>
</dbReference>
<dbReference type="RefSeq" id="WP_015818215.1">
    <property type="nucleotide sequence ID" value="NC_012997.1"/>
</dbReference>
<dbReference type="Gene3D" id="6.10.250.690">
    <property type="match status" value="1"/>
</dbReference>
<evidence type="ECO:0000256" key="3">
    <source>
        <dbReference type="ARBA" id="ARBA00023015"/>
    </source>
</evidence>
<feature type="domain" description="Response regulatory" evidence="8">
    <location>
        <begin position="2"/>
        <end position="116"/>
    </location>
</feature>
<dbReference type="OrthoDB" id="9802426at2"/>
<keyword evidence="11" id="KW-1185">Reference proteome</keyword>
<dbReference type="PANTHER" id="PTHR48111">
    <property type="entry name" value="REGULATOR OF RPOS"/>
    <property type="match status" value="1"/>
</dbReference>
<evidence type="ECO:0000256" key="4">
    <source>
        <dbReference type="ARBA" id="ARBA00023125"/>
    </source>
</evidence>
<dbReference type="FunFam" id="1.10.10.10:FF:000058">
    <property type="entry name" value="DNA-binding response OmpR family regulator"/>
    <property type="match status" value="1"/>
</dbReference>
<dbReference type="Proteomes" id="UP000009080">
    <property type="component" value="Chromosome"/>
</dbReference>
<dbReference type="PROSITE" id="PS51755">
    <property type="entry name" value="OMPR_PHOB"/>
    <property type="match status" value="1"/>
</dbReference>
<reference evidence="10 11" key="1">
    <citation type="journal article" date="2009" name="PLoS ONE">
        <title>The complete genome of Teredinibacter turnerae T7901: an intracellular endosymbiont of marine wood-boring bivalves (shipworms).</title>
        <authorList>
            <person name="Yang J.C."/>
            <person name="Madupu R."/>
            <person name="Durkin A.S."/>
            <person name="Ekborg N.A."/>
            <person name="Pedamallu C.S."/>
            <person name="Hostetler J.B."/>
            <person name="Radune D."/>
            <person name="Toms B.S."/>
            <person name="Henrissat B."/>
            <person name="Coutinho P.M."/>
            <person name="Schwarz S."/>
            <person name="Field L."/>
            <person name="Trindade-Silva A.E."/>
            <person name="Soares C.A.G."/>
            <person name="Elshahawi S."/>
            <person name="Hanora A."/>
            <person name="Schmidt E.W."/>
            <person name="Haygood M.G."/>
            <person name="Posfai J."/>
            <person name="Benner J."/>
            <person name="Madinger C."/>
            <person name="Nove J."/>
            <person name="Anton B."/>
            <person name="Chaudhary K."/>
            <person name="Foster J."/>
            <person name="Holman A."/>
            <person name="Kumar S."/>
            <person name="Lessard P.A."/>
            <person name="Luyten Y.A."/>
            <person name="Slatko B."/>
            <person name="Wood N."/>
            <person name="Wu B."/>
            <person name="Teplitski M."/>
            <person name="Mougous J.D."/>
            <person name="Ward N."/>
            <person name="Eisen J.A."/>
            <person name="Badger J.H."/>
            <person name="Distel D.L."/>
        </authorList>
    </citation>
    <scope>NUCLEOTIDE SEQUENCE [LARGE SCALE GENOMIC DNA]</scope>
    <source>
        <strain evidence="11">ATCC 39867 / T7901</strain>
    </source>
</reference>
<feature type="domain" description="OmpR/PhoB-type" evidence="9">
    <location>
        <begin position="123"/>
        <end position="220"/>
    </location>
</feature>
<dbReference type="eggNOG" id="COG0745">
    <property type="taxonomic scope" value="Bacteria"/>
</dbReference>
<evidence type="ECO:0000256" key="6">
    <source>
        <dbReference type="PROSITE-ProRule" id="PRU00169"/>
    </source>
</evidence>
<dbReference type="InterPro" id="IPR036388">
    <property type="entry name" value="WH-like_DNA-bd_sf"/>
</dbReference>
<dbReference type="InterPro" id="IPR016032">
    <property type="entry name" value="Sig_transdc_resp-reg_C-effctor"/>
</dbReference>
<dbReference type="KEGG" id="ttu:TERTU_2939"/>
<keyword evidence="3" id="KW-0805">Transcription regulation</keyword>
<dbReference type="FunFam" id="3.40.50.2300:FF:000001">
    <property type="entry name" value="DNA-binding response regulator PhoB"/>
    <property type="match status" value="1"/>
</dbReference>
<dbReference type="SUPFAM" id="SSF52172">
    <property type="entry name" value="CheY-like"/>
    <property type="match status" value="1"/>
</dbReference>
<evidence type="ECO:0000259" key="9">
    <source>
        <dbReference type="PROSITE" id="PS51755"/>
    </source>
</evidence>
<dbReference type="PANTHER" id="PTHR48111:SF22">
    <property type="entry name" value="REGULATOR OF RPOS"/>
    <property type="match status" value="1"/>
</dbReference>
<dbReference type="GO" id="GO:0000156">
    <property type="term" value="F:phosphorelay response regulator activity"/>
    <property type="evidence" value="ECO:0007669"/>
    <property type="project" value="TreeGrafter"/>
</dbReference>